<proteinExistence type="predicted"/>
<evidence type="ECO:0000313" key="2">
    <source>
        <dbReference type="Proteomes" id="UP000720124"/>
    </source>
</evidence>
<reference evidence="1 2" key="1">
    <citation type="submission" date="2020-06" db="EMBL/GenBank/DDBJ databases">
        <title>Global-level population genomics: horizontal gene transfer, symbiosis and evolution in Rhizobia.</title>
        <authorList>
            <person name="Gai Y."/>
        </authorList>
    </citation>
    <scope>NUCLEOTIDE SEQUENCE [LARGE SCALE GENOMIC DNA]</scope>
    <source>
        <strain evidence="1 2">PLR6_1b</strain>
    </source>
</reference>
<dbReference type="Proteomes" id="UP000720124">
    <property type="component" value="Unassembled WGS sequence"/>
</dbReference>
<dbReference type="EMBL" id="JABTXI010000006">
    <property type="protein sequence ID" value="MBY3591612.1"/>
    <property type="molecule type" value="Genomic_DNA"/>
</dbReference>
<name>A0ABS7LJD1_9HYPH</name>
<sequence length="68" mass="7627">MMDKSQRAIEPETFSQTRNAYAACRSHGAKMSKLMMRNGKHPVKVVYALAVQNGAAGIVLCRDMRPFR</sequence>
<evidence type="ECO:0000313" key="1">
    <source>
        <dbReference type="EMBL" id="MBY3591612.1"/>
    </source>
</evidence>
<accession>A0ABS7LJD1</accession>
<gene>
    <name evidence="1" type="ORF">HJA87_17280</name>
</gene>
<keyword evidence="2" id="KW-1185">Reference proteome</keyword>
<protein>
    <submittedName>
        <fullName evidence="1">Uncharacterized protein</fullName>
    </submittedName>
</protein>
<comment type="caution">
    <text evidence="1">The sequence shown here is derived from an EMBL/GenBank/DDBJ whole genome shotgun (WGS) entry which is preliminary data.</text>
</comment>
<organism evidence="1 2">
    <name type="scientific">Rhizobium bangladeshense</name>
    <dbReference type="NCBI Taxonomy" id="1138189"/>
    <lineage>
        <taxon>Bacteria</taxon>
        <taxon>Pseudomonadati</taxon>
        <taxon>Pseudomonadota</taxon>
        <taxon>Alphaproteobacteria</taxon>
        <taxon>Hyphomicrobiales</taxon>
        <taxon>Rhizobiaceae</taxon>
        <taxon>Rhizobium/Agrobacterium group</taxon>
        <taxon>Rhizobium</taxon>
    </lineage>
</organism>